<keyword evidence="3" id="KW-1185">Reference proteome</keyword>
<dbReference type="PATRIC" id="fig|1303518.3.peg.1231"/>
<dbReference type="RefSeq" id="WP_016482572.1">
    <property type="nucleotide sequence ID" value="NC_021487.1"/>
</dbReference>
<feature type="transmembrane region" description="Helical" evidence="1">
    <location>
        <begin position="109"/>
        <end position="134"/>
    </location>
</feature>
<proteinExistence type="predicted"/>
<gene>
    <name evidence="2" type="ORF">CCALI_01209</name>
</gene>
<keyword evidence="1" id="KW-0812">Transmembrane</keyword>
<reference evidence="3" key="1">
    <citation type="submission" date="2013-03" db="EMBL/GenBank/DDBJ databases">
        <title>Genome sequence of Chthonomonas calidirosea, the first sequenced genome from the Armatimonadetes phylum (formally candidate division OP10).</title>
        <authorList>
            <person name="Lee K.C.Y."/>
            <person name="Morgan X.C."/>
            <person name="Dunfield P.F."/>
            <person name="Tamas I."/>
            <person name="Houghton K.M."/>
            <person name="Vyssotski M."/>
            <person name="Ryan J.L.J."/>
            <person name="Lagutin K."/>
            <person name="McDonald I.R."/>
            <person name="Stott M.B."/>
        </authorList>
    </citation>
    <scope>NUCLEOTIDE SEQUENCE [LARGE SCALE GENOMIC DNA]</scope>
    <source>
        <strain evidence="3">DSM 23976 / ICMP 18418 / T49</strain>
    </source>
</reference>
<keyword evidence="1" id="KW-1133">Transmembrane helix</keyword>
<dbReference type="STRING" id="454171.CP488_02888"/>
<feature type="transmembrane region" description="Helical" evidence="1">
    <location>
        <begin position="15"/>
        <end position="36"/>
    </location>
</feature>
<sequence>MQAYRPVLLRRQRRIAQQVGTVCCALLIGVLLPSLLLHCARWAVLTGGMAFIKGSLFGLCLAAITRTRRPTFIYLWLLVALLISISFWNDWPLTLPVPSLTTARPWSRLLLAAYAILIRYGLFFVGLPTPFALYGQHGPDMEPTTQTKE</sequence>
<dbReference type="AlphaFoldDB" id="S0EXK1"/>
<dbReference type="InParanoid" id="S0EXK1"/>
<evidence type="ECO:0000313" key="2">
    <source>
        <dbReference type="EMBL" id="CCW35027.1"/>
    </source>
</evidence>
<evidence type="ECO:0000256" key="1">
    <source>
        <dbReference type="SAM" id="Phobius"/>
    </source>
</evidence>
<name>S0EXK1_CHTCT</name>
<feature type="transmembrane region" description="Helical" evidence="1">
    <location>
        <begin position="71"/>
        <end position="89"/>
    </location>
</feature>
<organism evidence="2 3">
    <name type="scientific">Chthonomonas calidirosea (strain DSM 23976 / ICMP 18418 / T49)</name>
    <dbReference type="NCBI Taxonomy" id="1303518"/>
    <lineage>
        <taxon>Bacteria</taxon>
        <taxon>Bacillati</taxon>
        <taxon>Armatimonadota</taxon>
        <taxon>Chthonomonadia</taxon>
        <taxon>Chthonomonadales</taxon>
        <taxon>Chthonomonadaceae</taxon>
        <taxon>Chthonomonas</taxon>
    </lineage>
</organism>
<accession>S0EXK1</accession>
<dbReference type="HOGENOM" id="CLU_1746390_0_0_0"/>
<dbReference type="Proteomes" id="UP000014227">
    <property type="component" value="Chromosome I"/>
</dbReference>
<feature type="transmembrane region" description="Helical" evidence="1">
    <location>
        <begin position="42"/>
        <end position="64"/>
    </location>
</feature>
<protein>
    <submittedName>
        <fullName evidence="2">Uncharacterized protein</fullName>
    </submittedName>
</protein>
<keyword evidence="1" id="KW-0472">Membrane</keyword>
<evidence type="ECO:0000313" key="3">
    <source>
        <dbReference type="Proteomes" id="UP000014227"/>
    </source>
</evidence>
<dbReference type="EMBL" id="HF951689">
    <property type="protein sequence ID" value="CCW35027.1"/>
    <property type="molecule type" value="Genomic_DNA"/>
</dbReference>
<dbReference type="KEGG" id="ccz:CCALI_01209"/>